<evidence type="ECO:0000313" key="2">
    <source>
        <dbReference type="EMBL" id="KKI50396.1"/>
    </source>
</evidence>
<sequence length="223" mass="25699">MRLRPFTEVIPKPLLPIGEKAVLEIQIEHLKKHGFEDIFLATNYKSEYIENFFGDGSRYGVNLVISKEEKPLGTVGPITLLQDQLKDQPFVVMNGDIVSQVDMSKFYDFACGNKAKLNVTVKKIITPYEFGNIFFDGDRVKKIEEKADIITYALAGIYVMSPQIFELIPKNEYFGMDKLILKMLGQDDPIYKYEIDEYWLDIGRMNDYEEANNAYEKMMGDSN</sequence>
<gene>
    <name evidence="2" type="ORF">CHK_2459</name>
</gene>
<dbReference type="Pfam" id="PF00483">
    <property type="entry name" value="NTP_transferase"/>
    <property type="match status" value="1"/>
</dbReference>
<dbReference type="PANTHER" id="PTHR22572">
    <property type="entry name" value="SUGAR-1-PHOSPHATE GUANYL TRANSFERASE"/>
    <property type="match status" value="1"/>
</dbReference>
<dbReference type="Gene3D" id="3.90.550.10">
    <property type="entry name" value="Spore Coat Polysaccharide Biosynthesis Protein SpsA, Chain A"/>
    <property type="match status" value="1"/>
</dbReference>
<dbReference type="SUPFAM" id="SSF53448">
    <property type="entry name" value="Nucleotide-diphospho-sugar transferases"/>
    <property type="match status" value="1"/>
</dbReference>
<protein>
    <submittedName>
        <fullName evidence="2">D-glycero-D-manno-heptose 1-phosphate guanosyltransferase</fullName>
    </submittedName>
</protein>
<dbReference type="GO" id="GO:0016740">
    <property type="term" value="F:transferase activity"/>
    <property type="evidence" value="ECO:0007669"/>
    <property type="project" value="UniProtKB-KW"/>
</dbReference>
<evidence type="ECO:0000259" key="1">
    <source>
        <dbReference type="Pfam" id="PF00483"/>
    </source>
</evidence>
<dbReference type="InterPro" id="IPR029044">
    <property type="entry name" value="Nucleotide-diphossugar_trans"/>
</dbReference>
<dbReference type="InterPro" id="IPR005835">
    <property type="entry name" value="NTP_transferase_dom"/>
</dbReference>
<dbReference type="STRING" id="270498.CHK_2459"/>
<evidence type="ECO:0000313" key="3">
    <source>
        <dbReference type="Proteomes" id="UP000034076"/>
    </source>
</evidence>
<dbReference type="AlphaFoldDB" id="A0A0M2NHF7"/>
<name>A0A0M2NHF7_9FIRM</name>
<reference evidence="2 3" key="1">
    <citation type="submission" date="2015-04" db="EMBL/GenBank/DDBJ databases">
        <title>Draft genome sequence of bacteremic isolate Catabacter hongkongensis type strain HKU16T.</title>
        <authorList>
            <person name="Lau S.K."/>
            <person name="Teng J.L."/>
            <person name="Huang Y."/>
            <person name="Curreem S.O."/>
            <person name="Tsui S.K."/>
            <person name="Woo P.C."/>
        </authorList>
    </citation>
    <scope>NUCLEOTIDE SEQUENCE [LARGE SCALE GENOMIC DNA]</scope>
    <source>
        <strain evidence="2 3">HKU16</strain>
    </source>
</reference>
<keyword evidence="3" id="KW-1185">Reference proteome</keyword>
<accession>A0A0M2NHF7</accession>
<organism evidence="2 3">
    <name type="scientific">Christensenella hongkongensis</name>
    <dbReference type="NCBI Taxonomy" id="270498"/>
    <lineage>
        <taxon>Bacteria</taxon>
        <taxon>Bacillati</taxon>
        <taxon>Bacillota</taxon>
        <taxon>Clostridia</taxon>
        <taxon>Christensenellales</taxon>
        <taxon>Christensenellaceae</taxon>
        <taxon>Christensenella</taxon>
    </lineage>
</organism>
<dbReference type="EMBL" id="LAYJ01000112">
    <property type="protein sequence ID" value="KKI50396.1"/>
    <property type="molecule type" value="Genomic_DNA"/>
</dbReference>
<keyword evidence="2" id="KW-0808">Transferase</keyword>
<dbReference type="InterPro" id="IPR050486">
    <property type="entry name" value="Mannose-1P_guanyltransferase"/>
</dbReference>
<proteinExistence type="predicted"/>
<comment type="caution">
    <text evidence="2">The sequence shown here is derived from an EMBL/GenBank/DDBJ whole genome shotgun (WGS) entry which is preliminary data.</text>
</comment>
<dbReference type="Proteomes" id="UP000034076">
    <property type="component" value="Unassembled WGS sequence"/>
</dbReference>
<feature type="domain" description="Nucleotidyl transferase" evidence="1">
    <location>
        <begin position="2"/>
        <end position="217"/>
    </location>
</feature>